<accession>A0A314ZMD1</accession>
<evidence type="ECO:0000256" key="1">
    <source>
        <dbReference type="ARBA" id="ARBA00004123"/>
    </source>
</evidence>
<gene>
    <name evidence="3" type="ORF">Pyn_03237</name>
</gene>
<dbReference type="InterPro" id="IPR007150">
    <property type="entry name" value="HUS1/Mec3"/>
</dbReference>
<dbReference type="GO" id="GO:0031573">
    <property type="term" value="P:mitotic intra-S DNA damage checkpoint signaling"/>
    <property type="evidence" value="ECO:0007669"/>
    <property type="project" value="TreeGrafter"/>
</dbReference>
<dbReference type="GO" id="GO:0033314">
    <property type="term" value="P:mitotic DNA replication checkpoint signaling"/>
    <property type="evidence" value="ECO:0007669"/>
    <property type="project" value="TreeGrafter"/>
</dbReference>
<protein>
    <submittedName>
        <fullName evidence="3">Checkpoint protein hus1</fullName>
    </submittedName>
</protein>
<dbReference type="GO" id="GO:0044778">
    <property type="term" value="P:meiotic DNA integrity checkpoint signaling"/>
    <property type="evidence" value="ECO:0007669"/>
    <property type="project" value="TreeGrafter"/>
</dbReference>
<dbReference type="STRING" id="2094558.A0A314ZMD1"/>
<dbReference type="GO" id="GO:0035861">
    <property type="term" value="C:site of double-strand break"/>
    <property type="evidence" value="ECO:0007669"/>
    <property type="project" value="TreeGrafter"/>
</dbReference>
<name>A0A314ZMD1_PRUYE</name>
<dbReference type="InterPro" id="IPR011990">
    <property type="entry name" value="TPR-like_helical_dom_sf"/>
</dbReference>
<dbReference type="PANTHER" id="PTHR12900:SF0">
    <property type="entry name" value="CHECKPOINT PROTEIN"/>
    <property type="match status" value="1"/>
</dbReference>
<dbReference type="GO" id="GO:0030896">
    <property type="term" value="C:checkpoint clamp complex"/>
    <property type="evidence" value="ECO:0007669"/>
    <property type="project" value="InterPro"/>
</dbReference>
<evidence type="ECO:0000256" key="2">
    <source>
        <dbReference type="ARBA" id="ARBA00023242"/>
    </source>
</evidence>
<dbReference type="InterPro" id="IPR046848">
    <property type="entry name" value="E_motif"/>
</dbReference>
<sequence length="532" mass="59419">MITQHGIEPNVTHYGCMVDLLGRTGHLIEAFEVIQNMPMKPNSVVWGALLGACRMHKDAELAEMAAKKMLELEQDNGAVYVLLCNIYAACNKWENLREVRQMMMNRGIKKTPGCSLIELNGIVHEFVAGDRSHPQSEKIYSKLDEMIKDLKFVGYSPDTSEVFLDAGEEDIKRVHYSILPHEPSIARLLSAVRYCCVAATSSISETGTEKYREMKFKAFLTENGVNLLEKRFLPALDKMGKICHLYLNRDHAIFLHNLLNGDGVQSIAQFRKEALFDDYRISSQNEDRIAFAVDISLLHRALRSSVSICSEFGNGPTANRLQIKLVKKLPSNSTQPMPFLTFETKGYKSAVIQDVPISKPLSRAQVLELQTALDMAQDLPQTLVQVPDLNQLQNFVDRMRHVGELLNISISKYGDLHIQISTTLITLGAEFQKLLVLGERADAPSEDQNLSAQTRSARAILRGDAQSVQVSVKHFGKSLQCHLAKPDCAFYGITPQGSCLTVIFQFFIPGSHQMDKSISLHCRLPVLDQGSG</sequence>
<comment type="subcellular location">
    <subcellularLocation>
        <location evidence="1">Nucleus</location>
    </subcellularLocation>
</comment>
<dbReference type="Pfam" id="PF20430">
    <property type="entry name" value="Eplus_motif"/>
    <property type="match status" value="1"/>
</dbReference>
<dbReference type="EMBL" id="PJQY01000104">
    <property type="protein sequence ID" value="PQQ18574.1"/>
    <property type="molecule type" value="Genomic_DNA"/>
</dbReference>
<comment type="caution">
    <text evidence="3">The sequence shown here is derived from an EMBL/GenBank/DDBJ whole genome shotgun (WGS) entry which is preliminary data.</text>
</comment>
<dbReference type="Pfam" id="PF04005">
    <property type="entry name" value="Hus1"/>
    <property type="match status" value="1"/>
</dbReference>
<dbReference type="GO" id="GO:0000724">
    <property type="term" value="P:double-strand break repair via homologous recombination"/>
    <property type="evidence" value="ECO:0007669"/>
    <property type="project" value="TreeGrafter"/>
</dbReference>
<evidence type="ECO:0000313" key="3">
    <source>
        <dbReference type="EMBL" id="PQQ18574.1"/>
    </source>
</evidence>
<dbReference type="AlphaFoldDB" id="A0A314ZMD1"/>
<organism evidence="3 4">
    <name type="scientific">Prunus yedoensis var. nudiflora</name>
    <dbReference type="NCBI Taxonomy" id="2094558"/>
    <lineage>
        <taxon>Eukaryota</taxon>
        <taxon>Viridiplantae</taxon>
        <taxon>Streptophyta</taxon>
        <taxon>Embryophyta</taxon>
        <taxon>Tracheophyta</taxon>
        <taxon>Spermatophyta</taxon>
        <taxon>Magnoliopsida</taxon>
        <taxon>eudicotyledons</taxon>
        <taxon>Gunneridae</taxon>
        <taxon>Pentapetalae</taxon>
        <taxon>rosids</taxon>
        <taxon>fabids</taxon>
        <taxon>Rosales</taxon>
        <taxon>Rosaceae</taxon>
        <taxon>Amygdaloideae</taxon>
        <taxon>Amygdaleae</taxon>
        <taxon>Prunus</taxon>
    </lineage>
</organism>
<keyword evidence="4" id="KW-1185">Reference proteome</keyword>
<reference evidence="3 4" key="1">
    <citation type="submission" date="2018-02" db="EMBL/GenBank/DDBJ databases">
        <title>Draft genome of wild Prunus yedoensis var. nudiflora.</title>
        <authorList>
            <person name="Baek S."/>
            <person name="Kim J.-H."/>
            <person name="Choi K."/>
            <person name="Kim G.-B."/>
            <person name="Cho A."/>
            <person name="Jang H."/>
            <person name="Shin C.-H."/>
            <person name="Yu H.-J."/>
            <person name="Mun J.-H."/>
        </authorList>
    </citation>
    <scope>NUCLEOTIDE SEQUENCE [LARGE SCALE GENOMIC DNA]</scope>
    <source>
        <strain evidence="4">cv. Jeju island</strain>
        <tissue evidence="3">Leaf</tissue>
    </source>
</reference>
<dbReference type="Gene3D" id="3.70.10.10">
    <property type="match status" value="1"/>
</dbReference>
<dbReference type="GO" id="GO:0006289">
    <property type="term" value="P:nucleotide-excision repair"/>
    <property type="evidence" value="ECO:0007669"/>
    <property type="project" value="TreeGrafter"/>
</dbReference>
<dbReference type="Proteomes" id="UP000250321">
    <property type="component" value="Unassembled WGS sequence"/>
</dbReference>
<proteinExistence type="predicted"/>
<keyword evidence="2" id="KW-0539">Nucleus</keyword>
<dbReference type="OrthoDB" id="337750at2759"/>
<dbReference type="PANTHER" id="PTHR12900">
    <property type="entry name" value="MITOTIC AND DNA DAMAGE CHECKPOINT PROTEIN HUS1"/>
    <property type="match status" value="1"/>
</dbReference>
<dbReference type="FunFam" id="3.70.10.10:FF:000010">
    <property type="entry name" value="Checkpoint protein"/>
    <property type="match status" value="1"/>
</dbReference>
<dbReference type="FunFam" id="1.25.40.10:FF:000366">
    <property type="entry name" value="Pentatricopeptide (PPR) repeat-containing protein"/>
    <property type="match status" value="1"/>
</dbReference>
<dbReference type="GO" id="GO:0000723">
    <property type="term" value="P:telomere maintenance"/>
    <property type="evidence" value="ECO:0007669"/>
    <property type="project" value="TreeGrafter"/>
</dbReference>
<dbReference type="Pfam" id="PF20431">
    <property type="entry name" value="E_motif"/>
    <property type="match status" value="1"/>
</dbReference>
<dbReference type="InterPro" id="IPR046849">
    <property type="entry name" value="E2_motif"/>
</dbReference>
<evidence type="ECO:0000313" key="4">
    <source>
        <dbReference type="Proteomes" id="UP000250321"/>
    </source>
</evidence>
<dbReference type="Gene3D" id="1.25.40.10">
    <property type="entry name" value="Tetratricopeptide repeat domain"/>
    <property type="match status" value="1"/>
</dbReference>